<organism evidence="1">
    <name type="scientific">freshwater metagenome</name>
    <dbReference type="NCBI Taxonomy" id="449393"/>
    <lineage>
        <taxon>unclassified sequences</taxon>
        <taxon>metagenomes</taxon>
        <taxon>ecological metagenomes</taxon>
    </lineage>
</organism>
<evidence type="ECO:0000313" key="2">
    <source>
        <dbReference type="EMBL" id="CAB5066848.1"/>
    </source>
</evidence>
<name>A0A6J7RQM4_9ZZZZ</name>
<dbReference type="EMBL" id="CAFBQU010000040">
    <property type="protein sequence ID" value="CAB5066848.1"/>
    <property type="molecule type" value="Genomic_DNA"/>
</dbReference>
<proteinExistence type="predicted"/>
<protein>
    <submittedName>
        <fullName evidence="1">Unannotated protein</fullName>
    </submittedName>
</protein>
<gene>
    <name evidence="1" type="ORF">UFOPK4098_01559</name>
    <name evidence="2" type="ORF">UFOPK4347_01297</name>
</gene>
<accession>A0A6J7RQM4</accession>
<reference evidence="1" key="1">
    <citation type="submission" date="2020-05" db="EMBL/GenBank/DDBJ databases">
        <authorList>
            <person name="Chiriac C."/>
            <person name="Salcher M."/>
            <person name="Ghai R."/>
            <person name="Kavagutti S V."/>
        </authorList>
    </citation>
    <scope>NUCLEOTIDE SEQUENCE</scope>
</reference>
<dbReference type="EMBL" id="CAFBPN010000146">
    <property type="protein sequence ID" value="CAB5031161.1"/>
    <property type="molecule type" value="Genomic_DNA"/>
</dbReference>
<dbReference type="AlphaFoldDB" id="A0A6J7RQM4"/>
<evidence type="ECO:0000313" key="1">
    <source>
        <dbReference type="EMBL" id="CAB5031161.1"/>
    </source>
</evidence>
<sequence>MFNHGNSVHQGPSASRAALTFLLFIALGLGVVSCGSSSSDSRQRNATLVAGTKCKTAGQVKTISKQKVVCATLPSGKFWYAVAKEKPWVCIKLGGNRKQVGVFSVCGKNSKGKRRWFFTNILMPTPKGFQTTDPGAIEYVDRLNPTGDSIPLPDNPEAFGIVETTTTVSGETTTTALGATTVPAEVTTTTQFVAPEVKCTAKVGDTGPGGGLVFIDASTAGNAAGVCFEAAPATWALPWGCGTTMLVTEDLAIGSGQENTAAIVEGCATAEDQRVMYAAKFADQLRAGGKDDWFLPSQDELKELYTQRKLFADCGTGKCAADLAASTYWSSSHGGASDAVAIDFVVGSDPLNEPQKTIHFVRPVRSFK</sequence>